<evidence type="ECO:0000256" key="1">
    <source>
        <dbReference type="SAM" id="Phobius"/>
    </source>
</evidence>
<comment type="caution">
    <text evidence="2">The sequence shown here is derived from an EMBL/GenBank/DDBJ whole genome shotgun (WGS) entry which is preliminary data.</text>
</comment>
<keyword evidence="3" id="KW-1185">Reference proteome</keyword>
<feature type="transmembrane region" description="Helical" evidence="1">
    <location>
        <begin position="250"/>
        <end position="269"/>
    </location>
</feature>
<keyword evidence="1" id="KW-0812">Transmembrane</keyword>
<dbReference type="RefSeq" id="WP_359777791.1">
    <property type="nucleotide sequence ID" value="NZ_JBEYRR010000004.1"/>
</dbReference>
<keyword evidence="1" id="KW-1133">Transmembrane helix</keyword>
<name>A0ABV3LWJ0_9ACTN</name>
<evidence type="ECO:0008006" key="4">
    <source>
        <dbReference type="Google" id="ProtNLM"/>
    </source>
</evidence>
<keyword evidence="1" id="KW-0472">Membrane</keyword>
<gene>
    <name evidence="2" type="ORF">AB0887_12275</name>
</gene>
<feature type="transmembrane region" description="Helical" evidence="1">
    <location>
        <begin position="199"/>
        <end position="223"/>
    </location>
</feature>
<protein>
    <recommendedName>
        <fullName evidence="4">Integral membrane protein</fullName>
    </recommendedName>
</protein>
<organism evidence="2 3">
    <name type="scientific">Streptomyces huasconensis</name>
    <dbReference type="NCBI Taxonomy" id="1854574"/>
    <lineage>
        <taxon>Bacteria</taxon>
        <taxon>Bacillati</taxon>
        <taxon>Actinomycetota</taxon>
        <taxon>Actinomycetes</taxon>
        <taxon>Kitasatosporales</taxon>
        <taxon>Streptomycetaceae</taxon>
        <taxon>Streptomyces</taxon>
    </lineage>
</organism>
<dbReference type="Proteomes" id="UP001553843">
    <property type="component" value="Unassembled WGS sequence"/>
</dbReference>
<sequence length="276" mass="28822">MPKTVLSAVLLVLACLLVPLGALSTWAKHEIGDRDGYVATMAPLASDDAVRTAVAEEVSGAVMKEIDAGPLQGTVEAFVHDAVRSFTETAAYRTAWDAANRAAHDAVQSALNDDTNGEVVIDLAPITEQIKRQLSDDGVPLASKIPVRHTEITILQSQDLGQLRQCFHALQVAGVWPAVAAALLAVAGVLLATRRRRAVVATALGAALAAAVLVAAVAIGRALTLDDLPSDVSRDAAGAVYDALTASLRTAAWVLVGVGLLVALGAWLLPRLRRLR</sequence>
<dbReference type="EMBL" id="JBEYRS010000004">
    <property type="protein sequence ID" value="MEW2362717.1"/>
    <property type="molecule type" value="Genomic_DNA"/>
</dbReference>
<accession>A0ABV3LWJ0</accession>
<feature type="transmembrane region" description="Helical" evidence="1">
    <location>
        <begin position="174"/>
        <end position="192"/>
    </location>
</feature>
<proteinExistence type="predicted"/>
<reference evidence="2 3" key="1">
    <citation type="submission" date="2024-06" db="EMBL/GenBank/DDBJ databases">
        <title>The Natural Products Discovery Center: Release of the First 8490 Sequenced Strains for Exploring Actinobacteria Biosynthetic Diversity.</title>
        <authorList>
            <person name="Kalkreuter E."/>
            <person name="Kautsar S.A."/>
            <person name="Yang D."/>
            <person name="Bader C.D."/>
            <person name="Teijaro C.N."/>
            <person name="Fluegel L."/>
            <person name="Davis C.M."/>
            <person name="Simpson J.R."/>
            <person name="Lauterbach L."/>
            <person name="Steele A.D."/>
            <person name="Gui C."/>
            <person name="Meng S."/>
            <person name="Li G."/>
            <person name="Viehrig K."/>
            <person name="Ye F."/>
            <person name="Su P."/>
            <person name="Kiefer A.F."/>
            <person name="Nichols A."/>
            <person name="Cepeda A.J."/>
            <person name="Yan W."/>
            <person name="Fan B."/>
            <person name="Jiang Y."/>
            <person name="Adhikari A."/>
            <person name="Zheng C.-J."/>
            <person name="Schuster L."/>
            <person name="Cowan T.M."/>
            <person name="Smanski M.J."/>
            <person name="Chevrette M.G."/>
            <person name="De Carvalho L.P.S."/>
            <person name="Shen B."/>
        </authorList>
    </citation>
    <scope>NUCLEOTIDE SEQUENCE [LARGE SCALE GENOMIC DNA]</scope>
    <source>
        <strain evidence="2 3">NPDC047833</strain>
    </source>
</reference>
<dbReference type="PROSITE" id="PS51257">
    <property type="entry name" value="PROKAR_LIPOPROTEIN"/>
    <property type="match status" value="1"/>
</dbReference>
<evidence type="ECO:0000313" key="3">
    <source>
        <dbReference type="Proteomes" id="UP001553843"/>
    </source>
</evidence>
<evidence type="ECO:0000313" key="2">
    <source>
        <dbReference type="EMBL" id="MEW2362717.1"/>
    </source>
</evidence>